<evidence type="ECO:0000313" key="4">
    <source>
        <dbReference type="EMBL" id="MBB5965982.1"/>
    </source>
</evidence>
<comment type="similarity">
    <text evidence="1">Belongs to the EamA transporter family.</text>
</comment>
<proteinExistence type="inferred from homology"/>
<comment type="caution">
    <text evidence="4">The sequence shown here is derived from an EMBL/GenBank/DDBJ whole genome shotgun (WGS) entry which is preliminary data.</text>
</comment>
<dbReference type="GO" id="GO:0016020">
    <property type="term" value="C:membrane"/>
    <property type="evidence" value="ECO:0007669"/>
    <property type="project" value="InterPro"/>
</dbReference>
<feature type="transmembrane region" description="Helical" evidence="2">
    <location>
        <begin position="275"/>
        <end position="291"/>
    </location>
</feature>
<feature type="transmembrane region" description="Helical" evidence="2">
    <location>
        <begin position="15"/>
        <end position="33"/>
    </location>
</feature>
<evidence type="ECO:0000259" key="3">
    <source>
        <dbReference type="Pfam" id="PF00892"/>
    </source>
</evidence>
<keyword evidence="2" id="KW-0812">Transmembrane</keyword>
<dbReference type="SUPFAM" id="SSF103481">
    <property type="entry name" value="Multidrug resistance efflux transporter EmrE"/>
    <property type="match status" value="2"/>
</dbReference>
<evidence type="ECO:0000313" key="5">
    <source>
        <dbReference type="Proteomes" id="UP000562352"/>
    </source>
</evidence>
<keyword evidence="2" id="KW-1133">Transmembrane helix</keyword>
<feature type="transmembrane region" description="Helical" evidence="2">
    <location>
        <begin position="72"/>
        <end position="91"/>
    </location>
</feature>
<feature type="transmembrane region" description="Helical" evidence="2">
    <location>
        <begin position="130"/>
        <end position="149"/>
    </location>
</feature>
<organism evidence="4 5">
    <name type="scientific">Planomonospora venezuelensis</name>
    <dbReference type="NCBI Taxonomy" id="1999"/>
    <lineage>
        <taxon>Bacteria</taxon>
        <taxon>Bacillati</taxon>
        <taxon>Actinomycetota</taxon>
        <taxon>Actinomycetes</taxon>
        <taxon>Streptosporangiales</taxon>
        <taxon>Streptosporangiaceae</taxon>
        <taxon>Planomonospora</taxon>
    </lineage>
</organism>
<dbReference type="InterPro" id="IPR000620">
    <property type="entry name" value="EamA_dom"/>
</dbReference>
<feature type="transmembrane region" description="Helical" evidence="2">
    <location>
        <begin position="221"/>
        <end position="243"/>
    </location>
</feature>
<keyword evidence="5" id="KW-1185">Reference proteome</keyword>
<feature type="domain" description="EamA" evidence="3">
    <location>
        <begin position="158"/>
        <end position="291"/>
    </location>
</feature>
<dbReference type="Pfam" id="PF00892">
    <property type="entry name" value="EamA"/>
    <property type="match status" value="2"/>
</dbReference>
<feature type="transmembrane region" description="Helical" evidence="2">
    <location>
        <begin position="155"/>
        <end position="175"/>
    </location>
</feature>
<dbReference type="PANTHER" id="PTHR12715:SF4">
    <property type="entry name" value="EAMA DOMAIN-CONTAINING PROTEIN"/>
    <property type="match status" value="1"/>
</dbReference>
<keyword evidence="2" id="KW-0472">Membrane</keyword>
<accession>A0A841D5Q8</accession>
<dbReference type="RefSeq" id="WP_184945726.1">
    <property type="nucleotide sequence ID" value="NZ_BAAAWZ010000001.1"/>
</dbReference>
<evidence type="ECO:0000256" key="2">
    <source>
        <dbReference type="SAM" id="Phobius"/>
    </source>
</evidence>
<evidence type="ECO:0000256" key="1">
    <source>
        <dbReference type="ARBA" id="ARBA00007362"/>
    </source>
</evidence>
<name>A0A841D5Q8_PLAVE</name>
<dbReference type="InterPro" id="IPR037185">
    <property type="entry name" value="EmrE-like"/>
</dbReference>
<feature type="transmembrane region" description="Helical" evidence="2">
    <location>
        <begin position="45"/>
        <end position="63"/>
    </location>
</feature>
<dbReference type="EMBL" id="JACHJJ010000020">
    <property type="protein sequence ID" value="MBB5965982.1"/>
    <property type="molecule type" value="Genomic_DNA"/>
</dbReference>
<feature type="transmembrane region" description="Helical" evidence="2">
    <location>
        <begin position="250"/>
        <end position="269"/>
    </location>
</feature>
<dbReference type="Proteomes" id="UP000562352">
    <property type="component" value="Unassembled WGS sequence"/>
</dbReference>
<dbReference type="InterPro" id="IPR052756">
    <property type="entry name" value="Alkyne_AA_exporter"/>
</dbReference>
<feature type="transmembrane region" description="Helical" evidence="2">
    <location>
        <begin position="103"/>
        <end position="123"/>
    </location>
</feature>
<feature type="transmembrane region" description="Helical" evidence="2">
    <location>
        <begin position="187"/>
        <end position="209"/>
    </location>
</feature>
<dbReference type="Gene3D" id="1.10.3730.20">
    <property type="match status" value="1"/>
</dbReference>
<reference evidence="4 5" key="1">
    <citation type="submission" date="2020-08" db="EMBL/GenBank/DDBJ databases">
        <title>Genomic Encyclopedia of Type Strains, Phase III (KMG-III): the genomes of soil and plant-associated and newly described type strains.</title>
        <authorList>
            <person name="Whitman W."/>
        </authorList>
    </citation>
    <scope>NUCLEOTIDE SEQUENCE [LARGE SCALE GENOMIC DNA]</scope>
    <source>
        <strain evidence="4 5">CECT 3303</strain>
    </source>
</reference>
<gene>
    <name evidence="4" type="ORF">FHS22_005273</name>
</gene>
<sequence length="294" mass="29941">MNQDISVQAPVDRRALAAAGVTVVLWASAFVSIRGAAPYFSPGPLALGRLLAGSAVLGAILLVRREGWPPRAAWPGIAGAGVLWFGLYMVVLNWGEQEVDAGTAAMVVNVGPVLIALLGGWLLKEGFPRNLLAGMAVSFAGAVVVGVSMSGGGRSSVLGVLLCLLAAVSYAGGVICQKPALRHASALQVTAFGCFVGTAACLPFAGALIEQAAAAPPPALLNVVYLGVFPTALAFTTWAYALARTTAGKMGATTYVVPALVVLMSWVVLGEVPGWLTFAGGLLCLAGVAVSRRK</sequence>
<feature type="domain" description="EamA" evidence="3">
    <location>
        <begin position="19"/>
        <end position="145"/>
    </location>
</feature>
<protein>
    <submittedName>
        <fullName evidence="4">Drug/metabolite transporter (DMT)-like permease</fullName>
    </submittedName>
</protein>
<dbReference type="AlphaFoldDB" id="A0A841D5Q8"/>
<dbReference type="PANTHER" id="PTHR12715">
    <property type="entry name" value="TRANSPORTER, DRUG/METABOLITE EXPORTER FAMILY"/>
    <property type="match status" value="1"/>
</dbReference>